<dbReference type="Gene3D" id="3.30.590.20">
    <property type="match status" value="1"/>
</dbReference>
<sequence>MTEEVKIQRIIDIIKNGEKAPNRQAIGAEFEHIVVDGNSFDSVNYYQEKGIESILKELQRKGYDPIKEGSYLVGLEKPEGVITLEPGGQLELSVPPSYSLRQIDEGYVGFLHEVLPILEDNNQLLLALGYHPKTSIKDIPFNPKKRYEYMSNYLKNTGTHAHNMMKGTAAIQTAIDYTSEEDFIKKFRVANFLSPVLALVSDNSPIFEGEVYENNSIRSVIWENTDKQRSGTVKGVMDQTFGYREYAQYILGVPPILFIKDGKYLPTGNMTTSQVMGENDLTEDEVEHLLTMVFPDVRAKRYVEIRMGDSLPYPLNISYIALIKGIFYHQGNLDRLYNLSLDVTDENLAKYKVDMIQFGFEATFMDEKIGAFIQQLMDMAEKGLPTEETLYLAPLKDLLAKSQNPAMVSKEMVKTEGVKGVLWTAQNHIIRREHSAGKEVI</sequence>
<reference evidence="6 7" key="1">
    <citation type="submission" date="2021-01" db="EMBL/GenBank/DDBJ databases">
        <title>Genomic Encyclopedia of Type Strains, Phase IV (KMG-IV): sequencing the most valuable type-strain genomes for metagenomic binning, comparative biology and taxonomic classification.</title>
        <authorList>
            <person name="Goeker M."/>
        </authorList>
    </citation>
    <scope>NUCLEOTIDE SEQUENCE [LARGE SCALE GENOMIC DNA]</scope>
    <source>
        <strain evidence="6 7">DSM 25890</strain>
    </source>
</reference>
<comment type="function">
    <text evidence="5">Catalyzes the synthesis of gamma-glutamylcysteine (gamma-GC).</text>
</comment>
<dbReference type="InterPro" id="IPR035434">
    <property type="entry name" value="GCL_bact_plant"/>
</dbReference>
<protein>
    <recommendedName>
        <fullName evidence="5">Glutamate--cysteine ligase</fullName>
        <ecNumber evidence="5">6.3.2.2</ecNumber>
    </recommendedName>
</protein>
<dbReference type="InterPro" id="IPR006336">
    <property type="entry name" value="GCS2"/>
</dbReference>
<evidence type="ECO:0000313" key="6">
    <source>
        <dbReference type="EMBL" id="MBM7614996.1"/>
    </source>
</evidence>
<evidence type="ECO:0000256" key="4">
    <source>
        <dbReference type="ARBA" id="ARBA00048819"/>
    </source>
</evidence>
<dbReference type="EC" id="6.3.2.2" evidence="5"/>
<keyword evidence="7" id="KW-1185">Reference proteome</keyword>
<accession>A0ABS2NQ08</accession>
<evidence type="ECO:0000256" key="5">
    <source>
        <dbReference type="PIRNR" id="PIRNR017901"/>
    </source>
</evidence>
<keyword evidence="3 5" id="KW-0067">ATP-binding</keyword>
<organism evidence="6 7">
    <name type="scientific">Alkaliphilus hydrothermalis</name>
    <dbReference type="NCBI Taxonomy" id="1482730"/>
    <lineage>
        <taxon>Bacteria</taxon>
        <taxon>Bacillati</taxon>
        <taxon>Bacillota</taxon>
        <taxon>Clostridia</taxon>
        <taxon>Peptostreptococcales</taxon>
        <taxon>Natronincolaceae</taxon>
        <taxon>Alkaliphilus</taxon>
    </lineage>
</organism>
<dbReference type="PANTHER" id="PTHR34378">
    <property type="entry name" value="GLUTAMATE--CYSTEINE LIGASE, CHLOROPLASTIC"/>
    <property type="match status" value="1"/>
</dbReference>
<dbReference type="Pfam" id="PF04107">
    <property type="entry name" value="GCS2"/>
    <property type="match status" value="1"/>
</dbReference>
<comment type="catalytic activity">
    <reaction evidence="4 5">
        <text>L-cysteine + L-glutamate + ATP = gamma-L-glutamyl-L-cysteine + ADP + phosphate + H(+)</text>
        <dbReference type="Rhea" id="RHEA:13285"/>
        <dbReference type="ChEBI" id="CHEBI:15378"/>
        <dbReference type="ChEBI" id="CHEBI:29985"/>
        <dbReference type="ChEBI" id="CHEBI:30616"/>
        <dbReference type="ChEBI" id="CHEBI:35235"/>
        <dbReference type="ChEBI" id="CHEBI:43474"/>
        <dbReference type="ChEBI" id="CHEBI:58173"/>
        <dbReference type="ChEBI" id="CHEBI:456216"/>
        <dbReference type="EC" id="6.3.2.2"/>
    </reaction>
</comment>
<comment type="similarity">
    <text evidence="5">Belongs to the glutamate--cysteine ligase type 2 family. EgtA subfamily.</text>
</comment>
<comment type="caution">
    <text evidence="6">The sequence shown here is derived from an EMBL/GenBank/DDBJ whole genome shotgun (WGS) entry which is preliminary data.</text>
</comment>
<keyword evidence="1 5" id="KW-0436">Ligase</keyword>
<evidence type="ECO:0000313" key="7">
    <source>
        <dbReference type="Proteomes" id="UP001314796"/>
    </source>
</evidence>
<keyword evidence="2 5" id="KW-0547">Nucleotide-binding</keyword>
<dbReference type="PANTHER" id="PTHR34378:SF1">
    <property type="entry name" value="GLUTAMATE--CYSTEINE LIGASE, CHLOROPLASTIC"/>
    <property type="match status" value="1"/>
</dbReference>
<dbReference type="SUPFAM" id="SSF55931">
    <property type="entry name" value="Glutamine synthetase/guanido kinase"/>
    <property type="match status" value="1"/>
</dbReference>
<name>A0ABS2NQ08_9FIRM</name>
<dbReference type="GO" id="GO:0004357">
    <property type="term" value="F:glutamate-cysteine ligase activity"/>
    <property type="evidence" value="ECO:0007669"/>
    <property type="project" value="UniProtKB-EC"/>
</dbReference>
<dbReference type="RefSeq" id="WP_204401731.1">
    <property type="nucleotide sequence ID" value="NZ_JAFBEE010000008.1"/>
</dbReference>
<proteinExistence type="inferred from homology"/>
<dbReference type="InterPro" id="IPR014746">
    <property type="entry name" value="Gln_synth/guanido_kin_cat_dom"/>
</dbReference>
<gene>
    <name evidence="6" type="ORF">JOC73_001558</name>
</gene>
<dbReference type="Proteomes" id="UP001314796">
    <property type="component" value="Unassembled WGS sequence"/>
</dbReference>
<dbReference type="PIRSF" id="PIRSF017901">
    <property type="entry name" value="GCL"/>
    <property type="match status" value="1"/>
</dbReference>
<evidence type="ECO:0000256" key="2">
    <source>
        <dbReference type="ARBA" id="ARBA00022741"/>
    </source>
</evidence>
<dbReference type="EMBL" id="JAFBEE010000008">
    <property type="protein sequence ID" value="MBM7614996.1"/>
    <property type="molecule type" value="Genomic_DNA"/>
</dbReference>
<evidence type="ECO:0000256" key="1">
    <source>
        <dbReference type="ARBA" id="ARBA00022598"/>
    </source>
</evidence>
<evidence type="ECO:0000256" key="3">
    <source>
        <dbReference type="ARBA" id="ARBA00022840"/>
    </source>
</evidence>